<sequence>MDNSDLVCVDANDLQKKRRLVSGESIAVTIRMPSTLKQAASEAAQLQGMSFAAFIRASMIEKLLG</sequence>
<comment type="caution">
    <text evidence="1">The sequence shown here is derived from an EMBL/GenBank/DDBJ whole genome shotgun (WGS) entry which is preliminary data.</text>
</comment>
<protein>
    <submittedName>
        <fullName evidence="1">Uncharacterized protein</fullName>
    </submittedName>
</protein>
<dbReference type="EMBL" id="DVMQ01000016">
    <property type="protein sequence ID" value="HIU24264.1"/>
    <property type="molecule type" value="Genomic_DNA"/>
</dbReference>
<name>A0A9D1L457_9ACTN</name>
<dbReference type="AlphaFoldDB" id="A0A9D1L457"/>
<gene>
    <name evidence="1" type="ORF">IAD17_05025</name>
</gene>
<proteinExistence type="predicted"/>
<evidence type="ECO:0000313" key="2">
    <source>
        <dbReference type="Proteomes" id="UP000824078"/>
    </source>
</evidence>
<reference evidence="1" key="2">
    <citation type="journal article" date="2021" name="PeerJ">
        <title>Extensive microbial diversity within the chicken gut microbiome revealed by metagenomics and culture.</title>
        <authorList>
            <person name="Gilroy R."/>
            <person name="Ravi A."/>
            <person name="Getino M."/>
            <person name="Pursley I."/>
            <person name="Horton D.L."/>
            <person name="Alikhan N.F."/>
            <person name="Baker D."/>
            <person name="Gharbi K."/>
            <person name="Hall N."/>
            <person name="Watson M."/>
            <person name="Adriaenssens E.M."/>
            <person name="Foster-Nyarko E."/>
            <person name="Jarju S."/>
            <person name="Secka A."/>
            <person name="Antonio M."/>
            <person name="Oren A."/>
            <person name="Chaudhuri R.R."/>
            <person name="La Ragione R."/>
            <person name="Hildebrand F."/>
            <person name="Pallen M.J."/>
        </authorList>
    </citation>
    <scope>NUCLEOTIDE SEQUENCE</scope>
    <source>
        <strain evidence="1">ChiHjej12B11-29160</strain>
    </source>
</reference>
<reference evidence="1" key="1">
    <citation type="submission" date="2020-10" db="EMBL/GenBank/DDBJ databases">
        <authorList>
            <person name="Gilroy R."/>
        </authorList>
    </citation>
    <scope>NUCLEOTIDE SEQUENCE</scope>
    <source>
        <strain evidence="1">ChiHjej12B11-29160</strain>
    </source>
</reference>
<organism evidence="1 2">
    <name type="scientific">Candidatus Coprovicinus avistercoris</name>
    <dbReference type="NCBI Taxonomy" id="2840754"/>
    <lineage>
        <taxon>Bacteria</taxon>
        <taxon>Bacillati</taxon>
        <taxon>Actinomycetota</taxon>
        <taxon>Coriobacteriia</taxon>
        <taxon>Coriobacteriales</taxon>
        <taxon>Coriobacteriaceae</taxon>
        <taxon>Coriobacteriaceae incertae sedis</taxon>
        <taxon>Candidatus Coprovicinus</taxon>
    </lineage>
</organism>
<accession>A0A9D1L457</accession>
<dbReference type="Proteomes" id="UP000824078">
    <property type="component" value="Unassembled WGS sequence"/>
</dbReference>
<evidence type="ECO:0000313" key="1">
    <source>
        <dbReference type="EMBL" id="HIU24264.1"/>
    </source>
</evidence>